<reference evidence="3" key="1">
    <citation type="submission" date="2019-08" db="EMBL/GenBank/DDBJ databases">
        <title>Three high-quality genomes provides insights into domestication of ducks.</title>
        <authorList>
            <person name="Hou Z.C."/>
            <person name="Zhu F."/>
            <person name="Yin Z.T."/>
            <person name="Zhang F."/>
        </authorList>
    </citation>
    <scope>NUCLEOTIDE SEQUENCE [LARGE SCALE GENOMIC DNA]</scope>
</reference>
<feature type="compositionally biased region" description="Basic and acidic residues" evidence="2">
    <location>
        <begin position="33"/>
        <end position="42"/>
    </location>
</feature>
<reference evidence="3" key="3">
    <citation type="submission" date="2025-09" db="UniProtKB">
        <authorList>
            <consortium name="Ensembl"/>
        </authorList>
    </citation>
    <scope>IDENTIFICATION</scope>
</reference>
<feature type="compositionally biased region" description="Pro residues" evidence="2">
    <location>
        <begin position="82"/>
        <end position="95"/>
    </location>
</feature>
<reference evidence="3" key="2">
    <citation type="submission" date="2025-08" db="UniProtKB">
        <authorList>
            <consortium name="Ensembl"/>
        </authorList>
    </citation>
    <scope>IDENTIFICATION</scope>
</reference>
<dbReference type="InterPro" id="IPR003409">
    <property type="entry name" value="MORN"/>
</dbReference>
<dbReference type="InterPro" id="IPR052849">
    <property type="entry name" value="MORN_repeat_protein"/>
</dbReference>
<keyword evidence="1" id="KW-0677">Repeat</keyword>
<dbReference type="PANTHER" id="PTHR46917">
    <property type="entry name" value="MORN REPEAT-CONTAINING PROTEIN 2"/>
    <property type="match status" value="1"/>
</dbReference>
<evidence type="ECO:0000256" key="2">
    <source>
        <dbReference type="SAM" id="MobiDB-lite"/>
    </source>
</evidence>
<evidence type="ECO:0000313" key="3">
    <source>
        <dbReference type="Ensembl" id="ENSAPLP00020012360.1"/>
    </source>
</evidence>
<dbReference type="Gene3D" id="2.20.110.10">
    <property type="entry name" value="Histone H3 K4-specific methyltransferase SET7/9 N-terminal domain"/>
    <property type="match status" value="2"/>
</dbReference>
<evidence type="ECO:0000313" key="4">
    <source>
        <dbReference type="Proteomes" id="UP000694400"/>
    </source>
</evidence>
<dbReference type="AlphaFoldDB" id="A0A8B9ZED7"/>
<dbReference type="SUPFAM" id="SSF82185">
    <property type="entry name" value="Histone H3 K4-specific methyltransferase SET7/9 N-terminal domain"/>
    <property type="match status" value="1"/>
</dbReference>
<dbReference type="Pfam" id="PF02493">
    <property type="entry name" value="MORN"/>
    <property type="match status" value="4"/>
</dbReference>
<feature type="compositionally biased region" description="Polar residues" evidence="2">
    <location>
        <begin position="9"/>
        <end position="22"/>
    </location>
</feature>
<proteinExistence type="predicted"/>
<sequence length="270" mass="29189">MAFPRTRQCKGQTLRGSSTAESSLCPGTLQPGRWEREPEGNLKGRVGWGWSLGSPPAPTTPRLPQSGVRAAPRPVAGARPQLPNPSVPVPLPLSPPQKKFLSSPHRPAAAALPWKRRLPLPGCRPPSNGGHFRIATMEGAAVFKVSFTFPNKDKYEGECKKTPEGKLQRNGHGVHTSANGMIYIGTWKNDKMNGTGRLEHPSGAVYEGEFKDNMFHGAGTYTFPSGAKYIGPFNENKMEGEGDFIDENGVVWTGTFSGSAAVGLKQKLRM</sequence>
<accession>A0A8B9ZED7</accession>
<protein>
    <submittedName>
        <fullName evidence="3">MORN repeat containing 2</fullName>
    </submittedName>
</protein>
<feature type="region of interest" description="Disordered" evidence="2">
    <location>
        <begin position="1"/>
        <end position="108"/>
    </location>
</feature>
<dbReference type="Proteomes" id="UP000694400">
    <property type="component" value="Chromosome 3"/>
</dbReference>
<dbReference type="PANTHER" id="PTHR46917:SF1">
    <property type="entry name" value="MORN REPEAT-CONTAINING PROTEIN 2"/>
    <property type="match status" value="1"/>
</dbReference>
<feature type="compositionally biased region" description="Low complexity" evidence="2">
    <location>
        <begin position="67"/>
        <end position="81"/>
    </location>
</feature>
<organism evidence="3 4">
    <name type="scientific">Anas platyrhynchos</name>
    <name type="common">Mallard</name>
    <name type="synonym">Anas boschas</name>
    <dbReference type="NCBI Taxonomy" id="8839"/>
    <lineage>
        <taxon>Eukaryota</taxon>
        <taxon>Metazoa</taxon>
        <taxon>Chordata</taxon>
        <taxon>Craniata</taxon>
        <taxon>Vertebrata</taxon>
        <taxon>Euteleostomi</taxon>
        <taxon>Archelosauria</taxon>
        <taxon>Archosauria</taxon>
        <taxon>Dinosauria</taxon>
        <taxon>Saurischia</taxon>
        <taxon>Theropoda</taxon>
        <taxon>Coelurosauria</taxon>
        <taxon>Aves</taxon>
        <taxon>Neognathae</taxon>
        <taxon>Galloanserae</taxon>
        <taxon>Anseriformes</taxon>
        <taxon>Anatidae</taxon>
        <taxon>Anatinae</taxon>
        <taxon>Anas</taxon>
    </lineage>
</organism>
<dbReference type="Ensembl" id="ENSAPLT00020013307.1">
    <property type="protein sequence ID" value="ENSAPLP00020012360.1"/>
    <property type="gene ID" value="ENSAPLG00020009066.1"/>
</dbReference>
<evidence type="ECO:0000256" key="1">
    <source>
        <dbReference type="ARBA" id="ARBA00022737"/>
    </source>
</evidence>
<name>A0A8B9ZED7_ANAPL</name>
<dbReference type="SMART" id="SM00698">
    <property type="entry name" value="MORN"/>
    <property type="match status" value="3"/>
</dbReference>